<accession>A0A1M5QXX6</accession>
<sequence>MYKLSTLDKISLILILIGALNWGLFGLFNVNLVYILFGSVTIIERLIYILVGASGINALLLISKSKFKK</sequence>
<gene>
    <name evidence="2" type="ORF">SAMN02745207_00356</name>
</gene>
<evidence type="ECO:0000313" key="3">
    <source>
        <dbReference type="Proteomes" id="UP000184447"/>
    </source>
</evidence>
<dbReference type="InterPro" id="IPR007211">
    <property type="entry name" value="DUF378"/>
</dbReference>
<dbReference type="Proteomes" id="UP000184447">
    <property type="component" value="Unassembled WGS sequence"/>
</dbReference>
<dbReference type="Pfam" id="PF04070">
    <property type="entry name" value="DUF378"/>
    <property type="match status" value="1"/>
</dbReference>
<feature type="transmembrane region" description="Helical" evidence="1">
    <location>
        <begin position="42"/>
        <end position="62"/>
    </location>
</feature>
<dbReference type="OrthoDB" id="9812136at2"/>
<keyword evidence="1" id="KW-0472">Membrane</keyword>
<proteinExistence type="predicted"/>
<dbReference type="EMBL" id="FQXM01000002">
    <property type="protein sequence ID" value="SHH18791.1"/>
    <property type="molecule type" value="Genomic_DNA"/>
</dbReference>
<dbReference type="PANTHER" id="PTHR37304:SF1">
    <property type="entry name" value="MEMBRANE PROTEIN"/>
    <property type="match status" value="1"/>
</dbReference>
<organism evidence="2 3">
    <name type="scientific">Clostridium grantii DSM 8605</name>
    <dbReference type="NCBI Taxonomy" id="1121316"/>
    <lineage>
        <taxon>Bacteria</taxon>
        <taxon>Bacillati</taxon>
        <taxon>Bacillota</taxon>
        <taxon>Clostridia</taxon>
        <taxon>Eubacteriales</taxon>
        <taxon>Clostridiaceae</taxon>
        <taxon>Clostridium</taxon>
    </lineage>
</organism>
<evidence type="ECO:0008006" key="4">
    <source>
        <dbReference type="Google" id="ProtNLM"/>
    </source>
</evidence>
<keyword evidence="3" id="KW-1185">Reference proteome</keyword>
<dbReference type="AlphaFoldDB" id="A0A1M5QXX6"/>
<reference evidence="2 3" key="1">
    <citation type="submission" date="2016-11" db="EMBL/GenBank/DDBJ databases">
        <authorList>
            <person name="Jaros S."/>
            <person name="Januszkiewicz K."/>
            <person name="Wedrychowicz H."/>
        </authorList>
    </citation>
    <scope>NUCLEOTIDE SEQUENCE [LARGE SCALE GENOMIC DNA]</scope>
    <source>
        <strain evidence="2 3">DSM 8605</strain>
    </source>
</reference>
<evidence type="ECO:0000313" key="2">
    <source>
        <dbReference type="EMBL" id="SHH18791.1"/>
    </source>
</evidence>
<name>A0A1M5QXX6_9CLOT</name>
<dbReference type="RefSeq" id="WP_073336364.1">
    <property type="nucleotide sequence ID" value="NZ_FQXM01000002.1"/>
</dbReference>
<evidence type="ECO:0000256" key="1">
    <source>
        <dbReference type="SAM" id="Phobius"/>
    </source>
</evidence>
<feature type="transmembrane region" description="Helical" evidence="1">
    <location>
        <begin position="12"/>
        <end position="36"/>
    </location>
</feature>
<dbReference type="STRING" id="1121316.SAMN02745207_00356"/>
<protein>
    <recommendedName>
        <fullName evidence="4">DUF378 domain-containing protein</fullName>
    </recommendedName>
</protein>
<keyword evidence="1" id="KW-1133">Transmembrane helix</keyword>
<dbReference type="PANTHER" id="PTHR37304">
    <property type="entry name" value="MEMBRANE PROTEIN-RELATED"/>
    <property type="match status" value="1"/>
</dbReference>
<keyword evidence="1" id="KW-0812">Transmembrane</keyword>